<evidence type="ECO:0000313" key="4">
    <source>
        <dbReference type="Proteomes" id="UP001055712"/>
    </source>
</evidence>
<dbReference type="Proteomes" id="UP001055712">
    <property type="component" value="Unassembled WGS sequence"/>
</dbReference>
<proteinExistence type="predicted"/>
<evidence type="ECO:0000256" key="1">
    <source>
        <dbReference type="SAM" id="MobiDB-lite"/>
    </source>
</evidence>
<accession>A0A9D4TF68</accession>
<keyword evidence="2" id="KW-0472">Membrane</keyword>
<dbReference type="PANTHER" id="PTHR33645">
    <property type="entry name" value="AMINOPEPTIDASE (DUF3754)"/>
    <property type="match status" value="1"/>
</dbReference>
<gene>
    <name evidence="3" type="ORF">D9Q98_009471</name>
</gene>
<evidence type="ECO:0000313" key="3">
    <source>
        <dbReference type="EMBL" id="KAI3424110.1"/>
    </source>
</evidence>
<name>A0A9D4TF68_CHLVU</name>
<dbReference type="AlphaFoldDB" id="A0A9D4TF68"/>
<reference evidence="3" key="2">
    <citation type="submission" date="2020-11" db="EMBL/GenBank/DDBJ databases">
        <authorList>
            <person name="Cecchin M."/>
            <person name="Marcolungo L."/>
            <person name="Rossato M."/>
            <person name="Girolomoni L."/>
            <person name="Cosentino E."/>
            <person name="Cuine S."/>
            <person name="Li-Beisson Y."/>
            <person name="Delledonne M."/>
            <person name="Ballottari M."/>
        </authorList>
    </citation>
    <scope>NUCLEOTIDE SEQUENCE</scope>
    <source>
        <strain evidence="3">211/11P</strain>
        <tissue evidence="3">Whole cell</tissue>
    </source>
</reference>
<reference evidence="3" key="1">
    <citation type="journal article" date="2019" name="Plant J.">
        <title>Chlorella vulgaris genome assembly and annotation reveals the molecular basis for metabolic acclimation to high light conditions.</title>
        <authorList>
            <person name="Cecchin M."/>
            <person name="Marcolungo L."/>
            <person name="Rossato M."/>
            <person name="Girolomoni L."/>
            <person name="Cosentino E."/>
            <person name="Cuine S."/>
            <person name="Li-Beisson Y."/>
            <person name="Delledonne M."/>
            <person name="Ballottari M."/>
        </authorList>
    </citation>
    <scope>NUCLEOTIDE SEQUENCE</scope>
    <source>
        <strain evidence="3">211/11P</strain>
    </source>
</reference>
<dbReference type="EMBL" id="SIDB01000013">
    <property type="protein sequence ID" value="KAI3424110.1"/>
    <property type="molecule type" value="Genomic_DNA"/>
</dbReference>
<dbReference type="Pfam" id="PF12576">
    <property type="entry name" value="DUF3754"/>
    <property type="match status" value="1"/>
</dbReference>
<evidence type="ECO:0000256" key="2">
    <source>
        <dbReference type="SAM" id="Phobius"/>
    </source>
</evidence>
<dbReference type="InterPro" id="IPR022227">
    <property type="entry name" value="DUF3754"/>
</dbReference>
<organism evidence="3 4">
    <name type="scientific">Chlorella vulgaris</name>
    <name type="common">Green alga</name>
    <dbReference type="NCBI Taxonomy" id="3077"/>
    <lineage>
        <taxon>Eukaryota</taxon>
        <taxon>Viridiplantae</taxon>
        <taxon>Chlorophyta</taxon>
        <taxon>core chlorophytes</taxon>
        <taxon>Trebouxiophyceae</taxon>
        <taxon>Chlorellales</taxon>
        <taxon>Chlorellaceae</taxon>
        <taxon>Chlorella clade</taxon>
        <taxon>Chlorella</taxon>
    </lineage>
</organism>
<keyword evidence="2" id="KW-0812">Transmembrane</keyword>
<protein>
    <submittedName>
        <fullName evidence="3">Uncharacterized protein</fullName>
    </submittedName>
</protein>
<feature type="transmembrane region" description="Helical" evidence="2">
    <location>
        <begin position="192"/>
        <end position="212"/>
    </location>
</feature>
<keyword evidence="2" id="KW-1133">Transmembrane helix</keyword>
<sequence>MATKEQQHTFVTRERVIAPPDRFIFGVQDDELIEYFQEVFGSELAPALPVLHQLIEGICTADFTALRRRLQGDYEYFGAAAEARSDVDLKPEDELDQQELRFLTYFTQLMDACQYRMLSKAEWEAAQAEDFLFTLPCDVRWSAMDNKMLPRYWQNFPAERSSVPEETVDRIMVFQRGAEVATMQGTYIMLKINLLISMWLLQPIYALFVAIMCKLGINYFSEVEAPKGLASSSGDNQDEKAAALGAAARLERHPASTSIERRTFARVFPDGMSVFRKFFKKVKLQEACFRDVVILYRTAYPDTPMPVSEVDVVKEADPKFMQRNIQLRQFRGIPMADLEMLMPEKKIFVPPKVFVEMAVTLVGGLAAVWTVLSGAAKEGDGVNIGTLSTAVSLLGGRAAQVYSSAIYQKMAIEHAMGKLLYERTVGSGEPVLINLVDGVCRQRVREILICYCVLLNSQKPLSADELDAACEHFLAHHFGCKIDFCSEEALPAVLRWGMATESGVGRLTAVPLPEVLVALDGVWDSIHDFKGGLKAVQEAAARRAAQGSASPSSLLDDEGPSVTGVAGVPQTMAAPQTTAAPAPNPNPAAGVALGRVLSKQQREAVPHGKHRMRRVFQRLTRTLKPV</sequence>
<dbReference type="OrthoDB" id="2020015at2759"/>
<keyword evidence="4" id="KW-1185">Reference proteome</keyword>
<dbReference type="PANTHER" id="PTHR33645:SF11">
    <property type="entry name" value="AMINOPEPTIDASE (DUF3754)"/>
    <property type="match status" value="1"/>
</dbReference>
<comment type="caution">
    <text evidence="3">The sequence shown here is derived from an EMBL/GenBank/DDBJ whole genome shotgun (WGS) entry which is preliminary data.</text>
</comment>
<feature type="region of interest" description="Disordered" evidence="1">
    <location>
        <begin position="546"/>
        <end position="567"/>
    </location>
</feature>